<feature type="binding site" evidence="8">
    <location>
        <position position="225"/>
    </location>
    <ligand>
        <name>isopentenyl diphosphate</name>
        <dbReference type="ChEBI" id="CHEBI:128769"/>
    </ligand>
</feature>
<feature type="domain" description="S1 motif" evidence="9">
    <location>
        <begin position="482"/>
        <end position="550"/>
    </location>
</feature>
<dbReference type="PRINTS" id="PR00681">
    <property type="entry name" value="RIBOSOMALS1"/>
</dbReference>
<comment type="similarity">
    <text evidence="8">Belongs to the IspH family.</text>
</comment>
<dbReference type="InterPro" id="IPR003451">
    <property type="entry name" value="LytB/IspH"/>
</dbReference>
<feature type="binding site" evidence="8">
    <location>
        <position position="96"/>
    </location>
    <ligand>
        <name>[4Fe-4S] cluster</name>
        <dbReference type="ChEBI" id="CHEBI:49883"/>
    </ligand>
</feature>
<dbReference type="Proteomes" id="UP000774750">
    <property type="component" value="Unassembled WGS sequence"/>
</dbReference>
<dbReference type="GO" id="GO:0050992">
    <property type="term" value="P:dimethylallyl diphosphate biosynthetic process"/>
    <property type="evidence" value="ECO:0007669"/>
    <property type="project" value="UniProtKB-UniRule"/>
</dbReference>
<feature type="binding site" evidence="8">
    <location>
        <position position="74"/>
    </location>
    <ligand>
        <name>dimethylallyl diphosphate</name>
        <dbReference type="ChEBI" id="CHEBI:57623"/>
    </ligand>
</feature>
<keyword evidence="7" id="KW-0687">Ribonucleoprotein</keyword>
<feature type="domain" description="S1 motif" evidence="9">
    <location>
        <begin position="567"/>
        <end position="636"/>
    </location>
</feature>
<feature type="binding site" evidence="8">
    <location>
        <position position="196"/>
    </location>
    <ligand>
        <name>[4Fe-4S] cluster</name>
        <dbReference type="ChEBI" id="CHEBI:49883"/>
    </ligand>
</feature>
<dbReference type="GO" id="GO:0016114">
    <property type="term" value="P:terpenoid biosynthetic process"/>
    <property type="evidence" value="ECO:0007669"/>
    <property type="project" value="UniProtKB-UniRule"/>
</dbReference>
<evidence type="ECO:0000256" key="3">
    <source>
        <dbReference type="ARBA" id="ARBA00022723"/>
    </source>
</evidence>
<dbReference type="SMART" id="SM00316">
    <property type="entry name" value="S1"/>
    <property type="match status" value="4"/>
</dbReference>
<evidence type="ECO:0000256" key="7">
    <source>
        <dbReference type="ARBA" id="ARBA00023274"/>
    </source>
</evidence>
<evidence type="ECO:0000256" key="4">
    <source>
        <dbReference type="ARBA" id="ARBA00022980"/>
    </source>
</evidence>
<dbReference type="CDD" id="cd04465">
    <property type="entry name" value="S1_RPS1_repeat_ec2_hs2"/>
    <property type="match status" value="1"/>
</dbReference>
<comment type="catalytic activity">
    <reaction evidence="8">
        <text>isopentenyl diphosphate + 2 oxidized [2Fe-2S]-[ferredoxin] + H2O = (2E)-4-hydroxy-3-methylbut-2-enyl diphosphate + 2 reduced [2Fe-2S]-[ferredoxin] + 2 H(+)</text>
        <dbReference type="Rhea" id="RHEA:24488"/>
        <dbReference type="Rhea" id="RHEA-COMP:10000"/>
        <dbReference type="Rhea" id="RHEA-COMP:10001"/>
        <dbReference type="ChEBI" id="CHEBI:15377"/>
        <dbReference type="ChEBI" id="CHEBI:15378"/>
        <dbReference type="ChEBI" id="CHEBI:33737"/>
        <dbReference type="ChEBI" id="CHEBI:33738"/>
        <dbReference type="ChEBI" id="CHEBI:128753"/>
        <dbReference type="ChEBI" id="CHEBI:128769"/>
        <dbReference type="EC" id="1.17.7.4"/>
    </reaction>
</comment>
<dbReference type="EMBL" id="JACJKY010000009">
    <property type="protein sequence ID" value="MBM6920914.1"/>
    <property type="molecule type" value="Genomic_DNA"/>
</dbReference>
<dbReference type="PANTHER" id="PTHR10724">
    <property type="entry name" value="30S RIBOSOMAL PROTEIN S1"/>
    <property type="match status" value="1"/>
</dbReference>
<feature type="binding site" evidence="8">
    <location>
        <position position="41"/>
    </location>
    <ligand>
        <name>dimethylallyl diphosphate</name>
        <dbReference type="ChEBI" id="CHEBI:57623"/>
    </ligand>
</feature>
<dbReference type="PANTHER" id="PTHR10724:SF7">
    <property type="entry name" value="SMALL RIBOSOMAL SUBUNIT PROTEIN BS1C"/>
    <property type="match status" value="1"/>
</dbReference>
<dbReference type="Gene3D" id="3.40.1010.20">
    <property type="entry name" value="4-hydroxy-3-methylbut-2-enyl diphosphate reductase, catalytic domain"/>
    <property type="match status" value="2"/>
</dbReference>
<dbReference type="GO" id="GO:0003729">
    <property type="term" value="F:mRNA binding"/>
    <property type="evidence" value="ECO:0007669"/>
    <property type="project" value="TreeGrafter"/>
</dbReference>
<feature type="binding site" evidence="8">
    <location>
        <position position="224"/>
    </location>
    <ligand>
        <name>dimethylallyl diphosphate</name>
        <dbReference type="ChEBI" id="CHEBI:57623"/>
    </ligand>
</feature>
<feature type="binding site" evidence="8">
    <location>
        <position position="13"/>
    </location>
    <ligand>
        <name>[4Fe-4S] cluster</name>
        <dbReference type="ChEBI" id="CHEBI:49883"/>
    </ligand>
</feature>
<dbReference type="GO" id="GO:0006412">
    <property type="term" value="P:translation"/>
    <property type="evidence" value="ECO:0007669"/>
    <property type="project" value="TreeGrafter"/>
</dbReference>
<comment type="pathway">
    <text evidence="8">Isoprenoid biosynthesis; dimethylallyl diphosphate biosynthesis; dimethylallyl diphosphate from (2E)-4-hydroxy-3-methylbutenyl diphosphate: step 1/1.</text>
</comment>
<dbReference type="GO" id="GO:0046872">
    <property type="term" value="F:metal ion binding"/>
    <property type="evidence" value="ECO:0007669"/>
    <property type="project" value="UniProtKB-KW"/>
</dbReference>
<dbReference type="CDD" id="cd13944">
    <property type="entry name" value="lytB_ispH"/>
    <property type="match status" value="1"/>
</dbReference>
<dbReference type="CDD" id="cd05688">
    <property type="entry name" value="S1_RPS1_repeat_ec3"/>
    <property type="match status" value="1"/>
</dbReference>
<keyword evidence="5 8" id="KW-0408">Iron</keyword>
<keyword evidence="6 8" id="KW-0411">Iron-sulfur</keyword>
<dbReference type="InterPro" id="IPR012340">
    <property type="entry name" value="NA-bd_OB-fold"/>
</dbReference>
<feature type="binding site" evidence="8">
    <location>
        <position position="226"/>
    </location>
    <ligand>
        <name>dimethylallyl diphosphate</name>
        <dbReference type="ChEBI" id="CHEBI:57623"/>
    </ligand>
</feature>
<dbReference type="RefSeq" id="WP_204446340.1">
    <property type="nucleotide sequence ID" value="NZ_JACJKY010000009.1"/>
</dbReference>
<feature type="binding site" evidence="8">
    <location>
        <position position="267"/>
    </location>
    <ligand>
        <name>(2E)-4-hydroxy-3-methylbut-2-enyl diphosphate</name>
        <dbReference type="ChEBI" id="CHEBI:128753"/>
    </ligand>
</feature>
<protein>
    <recommendedName>
        <fullName evidence="8">4-hydroxy-3-methylbut-2-enyl diphosphate reductase</fullName>
        <shortName evidence="8">HMBPP reductase</shortName>
        <ecNumber evidence="8">1.17.7.4</ecNumber>
    </recommendedName>
</protein>
<organism evidence="10 11">
    <name type="scientific">Merdimmobilis hominis</name>
    <dbReference type="NCBI Taxonomy" id="2897707"/>
    <lineage>
        <taxon>Bacteria</taxon>
        <taxon>Bacillati</taxon>
        <taxon>Bacillota</taxon>
        <taxon>Clostridia</taxon>
        <taxon>Eubacteriales</taxon>
        <taxon>Oscillospiraceae</taxon>
        <taxon>Merdimmobilis</taxon>
    </lineage>
</organism>
<evidence type="ECO:0000256" key="8">
    <source>
        <dbReference type="HAMAP-Rule" id="MF_00191"/>
    </source>
</evidence>
<feature type="binding site" evidence="8">
    <location>
        <position position="267"/>
    </location>
    <ligand>
        <name>isopentenyl diphosphate</name>
        <dbReference type="ChEBI" id="CHEBI:128769"/>
    </ligand>
</feature>
<comment type="caution">
    <text evidence="10">The sequence shown here is derived from an EMBL/GenBank/DDBJ whole genome shotgun (WGS) entry which is preliminary data.</text>
</comment>
<dbReference type="AlphaFoldDB" id="A0A938X934"/>
<comment type="cofactor">
    <cofactor evidence="8">
        <name>[4Fe-4S] cluster</name>
        <dbReference type="ChEBI" id="CHEBI:49883"/>
    </cofactor>
    <text evidence="8">Binds 1 [4Fe-4S] cluster per subunit.</text>
</comment>
<evidence type="ECO:0000313" key="10">
    <source>
        <dbReference type="EMBL" id="MBM6920914.1"/>
    </source>
</evidence>
<keyword evidence="8" id="KW-0414">Isoprene biosynthesis</keyword>
<evidence type="ECO:0000256" key="6">
    <source>
        <dbReference type="ARBA" id="ARBA00023014"/>
    </source>
</evidence>
<feature type="binding site" evidence="8">
    <location>
        <position position="226"/>
    </location>
    <ligand>
        <name>(2E)-4-hydroxy-3-methylbut-2-enyl diphosphate</name>
        <dbReference type="ChEBI" id="CHEBI:128753"/>
    </ligand>
</feature>
<dbReference type="InterPro" id="IPR035104">
    <property type="entry name" value="Ribosomal_protein_S1-like"/>
</dbReference>
<keyword evidence="4 10" id="KW-0689">Ribosomal protein</keyword>
<dbReference type="SUPFAM" id="SSF50249">
    <property type="entry name" value="Nucleic acid-binding proteins"/>
    <property type="match status" value="4"/>
</dbReference>
<feature type="binding site" evidence="8">
    <location>
        <position position="224"/>
    </location>
    <ligand>
        <name>isopentenyl diphosphate</name>
        <dbReference type="ChEBI" id="CHEBI:128769"/>
    </ligand>
</feature>
<proteinExistence type="inferred from homology"/>
<feature type="binding site" evidence="8">
    <location>
        <position position="41"/>
    </location>
    <ligand>
        <name>(2E)-4-hydroxy-3-methylbut-2-enyl diphosphate</name>
        <dbReference type="ChEBI" id="CHEBI:128753"/>
    </ligand>
</feature>
<dbReference type="CDD" id="cd05687">
    <property type="entry name" value="S1_RPS1_repeat_ec1_hs1"/>
    <property type="match status" value="1"/>
</dbReference>
<evidence type="ECO:0000256" key="5">
    <source>
        <dbReference type="ARBA" id="ARBA00023004"/>
    </source>
</evidence>
<feature type="binding site" evidence="8">
    <location>
        <position position="267"/>
    </location>
    <ligand>
        <name>dimethylallyl diphosphate</name>
        <dbReference type="ChEBI" id="CHEBI:57623"/>
    </ligand>
</feature>
<dbReference type="Pfam" id="PF00575">
    <property type="entry name" value="S1"/>
    <property type="match status" value="4"/>
</dbReference>
<reference evidence="10" key="2">
    <citation type="journal article" date="2021" name="Sci. Rep.">
        <title>The distribution of antibiotic resistance genes in chicken gut microbiota commensals.</title>
        <authorList>
            <person name="Juricova H."/>
            <person name="Matiasovicova J."/>
            <person name="Kubasova T."/>
            <person name="Cejkova D."/>
            <person name="Rychlik I."/>
        </authorList>
    </citation>
    <scope>NUCLEOTIDE SEQUENCE</scope>
    <source>
        <strain evidence="10">An559</strain>
    </source>
</reference>
<dbReference type="NCBIfam" id="NF000907">
    <property type="entry name" value="PRK00087.1"/>
    <property type="match status" value="1"/>
</dbReference>
<dbReference type="GO" id="GO:0019288">
    <property type="term" value="P:isopentenyl diphosphate biosynthetic process, methylerythritol 4-phosphate pathway"/>
    <property type="evidence" value="ECO:0007669"/>
    <property type="project" value="UniProtKB-UniRule"/>
</dbReference>
<dbReference type="GO" id="GO:0051745">
    <property type="term" value="F:4-hydroxy-3-methylbut-2-enyl diphosphate reductase activity"/>
    <property type="evidence" value="ECO:0007669"/>
    <property type="project" value="UniProtKB-UniRule"/>
</dbReference>
<keyword evidence="8 10" id="KW-0560">Oxidoreductase</keyword>
<comment type="similarity">
    <text evidence="1">Belongs to the bacterial ribosomal protein bS1 family.</text>
</comment>
<dbReference type="Gene3D" id="2.40.50.140">
    <property type="entry name" value="Nucleic acid-binding proteins"/>
    <property type="match status" value="3"/>
</dbReference>
<dbReference type="Pfam" id="PF02401">
    <property type="entry name" value="LYTB"/>
    <property type="match status" value="1"/>
</dbReference>
<keyword evidence="2 8" id="KW-0004">4Fe-4S</keyword>
<dbReference type="PROSITE" id="PS50126">
    <property type="entry name" value="S1"/>
    <property type="match status" value="3"/>
</dbReference>
<dbReference type="HAMAP" id="MF_00191">
    <property type="entry name" value="IspH"/>
    <property type="match status" value="1"/>
</dbReference>
<feature type="binding site" evidence="8">
    <location>
        <position position="124"/>
    </location>
    <ligand>
        <name>(2E)-4-hydroxy-3-methylbut-2-enyl diphosphate</name>
        <dbReference type="ChEBI" id="CHEBI:128753"/>
    </ligand>
</feature>
<evidence type="ECO:0000256" key="2">
    <source>
        <dbReference type="ARBA" id="ARBA00022485"/>
    </source>
</evidence>
<feature type="binding site" evidence="8">
    <location>
        <position position="74"/>
    </location>
    <ligand>
        <name>(2E)-4-hydroxy-3-methylbut-2-enyl diphosphate</name>
        <dbReference type="ChEBI" id="CHEBI:128753"/>
    </ligand>
</feature>
<keyword evidence="3 8" id="KW-0479">Metal-binding</keyword>
<feature type="binding site" evidence="8">
    <location>
        <position position="124"/>
    </location>
    <ligand>
        <name>isopentenyl diphosphate</name>
        <dbReference type="ChEBI" id="CHEBI:128769"/>
    </ligand>
</feature>
<feature type="binding site" evidence="8">
    <location>
        <position position="74"/>
    </location>
    <ligand>
        <name>isopentenyl diphosphate</name>
        <dbReference type="ChEBI" id="CHEBI:128769"/>
    </ligand>
</feature>
<keyword evidence="11" id="KW-1185">Reference proteome</keyword>
<dbReference type="GO" id="GO:0003735">
    <property type="term" value="F:structural constituent of ribosome"/>
    <property type="evidence" value="ECO:0007669"/>
    <property type="project" value="TreeGrafter"/>
</dbReference>
<feature type="binding site" evidence="8">
    <location>
        <position position="224"/>
    </location>
    <ligand>
        <name>(2E)-4-hydroxy-3-methylbut-2-enyl diphosphate</name>
        <dbReference type="ChEBI" id="CHEBI:128753"/>
    </ligand>
</feature>
<comment type="catalytic activity">
    <reaction evidence="8">
        <text>dimethylallyl diphosphate + 2 oxidized [2Fe-2S]-[ferredoxin] + H2O = (2E)-4-hydroxy-3-methylbut-2-enyl diphosphate + 2 reduced [2Fe-2S]-[ferredoxin] + 2 H(+)</text>
        <dbReference type="Rhea" id="RHEA:24825"/>
        <dbReference type="Rhea" id="RHEA-COMP:10000"/>
        <dbReference type="Rhea" id="RHEA-COMP:10001"/>
        <dbReference type="ChEBI" id="CHEBI:15377"/>
        <dbReference type="ChEBI" id="CHEBI:15378"/>
        <dbReference type="ChEBI" id="CHEBI:33737"/>
        <dbReference type="ChEBI" id="CHEBI:33738"/>
        <dbReference type="ChEBI" id="CHEBI:57623"/>
        <dbReference type="ChEBI" id="CHEBI:128753"/>
        <dbReference type="EC" id="1.17.7.4"/>
    </reaction>
</comment>
<dbReference type="GO" id="GO:0051539">
    <property type="term" value="F:4 iron, 4 sulfur cluster binding"/>
    <property type="evidence" value="ECO:0007669"/>
    <property type="project" value="UniProtKB-UniRule"/>
</dbReference>
<feature type="active site" description="Proton donor" evidence="8">
    <location>
        <position position="126"/>
    </location>
</feature>
<name>A0A938X934_9FIRM</name>
<evidence type="ECO:0000313" key="11">
    <source>
        <dbReference type="Proteomes" id="UP000774750"/>
    </source>
</evidence>
<dbReference type="GO" id="GO:0005840">
    <property type="term" value="C:ribosome"/>
    <property type="evidence" value="ECO:0007669"/>
    <property type="project" value="UniProtKB-KW"/>
</dbReference>
<feature type="binding site" evidence="8">
    <location>
        <position position="225"/>
    </location>
    <ligand>
        <name>dimethylallyl diphosphate</name>
        <dbReference type="ChEBI" id="CHEBI:57623"/>
    </ligand>
</feature>
<dbReference type="InterPro" id="IPR050437">
    <property type="entry name" value="Ribos_protein_bS1-like"/>
</dbReference>
<feature type="binding site" evidence="8">
    <location>
        <position position="226"/>
    </location>
    <ligand>
        <name>isopentenyl diphosphate</name>
        <dbReference type="ChEBI" id="CHEBI:128769"/>
    </ligand>
</feature>
<reference evidence="10" key="1">
    <citation type="submission" date="2020-08" db="EMBL/GenBank/DDBJ databases">
        <authorList>
            <person name="Cejkova D."/>
            <person name="Kubasova T."/>
            <person name="Jahodarova E."/>
            <person name="Rychlik I."/>
        </authorList>
    </citation>
    <scope>NUCLEOTIDE SEQUENCE</scope>
    <source>
        <strain evidence="10">An559</strain>
    </source>
</reference>
<dbReference type="EC" id="1.17.7.4" evidence="8"/>
<accession>A0A938X934</accession>
<evidence type="ECO:0000259" key="9">
    <source>
        <dbReference type="PROSITE" id="PS50126"/>
    </source>
</evidence>
<dbReference type="Gene3D" id="3.40.50.11270">
    <property type="match status" value="1"/>
</dbReference>
<dbReference type="InterPro" id="IPR003029">
    <property type="entry name" value="S1_domain"/>
</dbReference>
<feature type="binding site" evidence="8">
    <location>
        <position position="41"/>
    </location>
    <ligand>
        <name>isopentenyl diphosphate</name>
        <dbReference type="ChEBI" id="CHEBI:128769"/>
    </ligand>
</feature>
<feature type="domain" description="S1 motif" evidence="9">
    <location>
        <begin position="308"/>
        <end position="377"/>
    </location>
</feature>
<feature type="binding site" evidence="8">
    <location>
        <position position="225"/>
    </location>
    <ligand>
        <name>(2E)-4-hydroxy-3-methylbut-2-enyl diphosphate</name>
        <dbReference type="ChEBI" id="CHEBI:128753"/>
    </ligand>
</feature>
<evidence type="ECO:0000256" key="1">
    <source>
        <dbReference type="ARBA" id="ARBA00006767"/>
    </source>
</evidence>
<comment type="pathway">
    <text evidence="8">Isoprenoid biosynthesis; isopentenyl diphosphate biosynthesis via DXP pathway; isopentenyl diphosphate from 1-deoxy-D-xylulose 5-phosphate: step 6/6.</text>
</comment>
<dbReference type="NCBIfam" id="TIGR00216">
    <property type="entry name" value="ispH_lytB"/>
    <property type="match status" value="1"/>
</dbReference>
<feature type="binding site" evidence="8">
    <location>
        <position position="168"/>
    </location>
    <ligand>
        <name>(2E)-4-hydroxy-3-methylbut-2-enyl diphosphate</name>
        <dbReference type="ChEBI" id="CHEBI:128753"/>
    </ligand>
</feature>
<gene>
    <name evidence="8" type="primary">ispH</name>
    <name evidence="10" type="ORF">H6A12_07095</name>
</gene>
<feature type="binding site" evidence="8">
    <location>
        <position position="124"/>
    </location>
    <ligand>
        <name>dimethylallyl diphosphate</name>
        <dbReference type="ChEBI" id="CHEBI:57623"/>
    </ligand>
</feature>
<sequence>MKQYTLAKTAGFCFGVNRAVDLVYDLIAKQKKAATLGPIIHNPQMVEELSKKGVRIISSPLEAQPDECVVIRSHGVCQSVYDELTAHRITYVDATCPFVAKIHRIVERESKAGAVILIAGDPDHPEVQGIKGHASGPVFVARDAKELKDLSDTLEFSQNTPFVLVAQTTYHTSFWRECLEIARKHYTNVKIFDTICSATSERQSEAARLAAENDLMIVIGGKHSSNTQKLRALCAAYCETVLIETSAEIKDIDFSAYDKIGITAGASTPAHIIKEVLKTMSEILRNEENEDFATLLEQSLESEKVYNGKRVTGVVTSVAPNEIHVDIGAKQAGIIPAEEMTDDPNVKIEDIVKKGDELELIVVKVNDQEGIVTLSKKRCDAMRGFEKIKEAYEAQTVLDAVITDVVRGGVLAYTCGTKIFIPAPHCSNTRVEDLSTLLKKEVRLLIIEVNEGRGRAKGSVRAVLNAERKAKQEKFWEEVEVGKTYTGEVKSLTAYGAFVDLGGIDGMIHITELAWKKLKHPSEVVNVGDMVEVYIKEFDKEKKRISLGYRKECDNPWTIFTTKYAVDDVIPVKIVSFTTYGAFAEIIPGVDGLIHISQIANKRVEKIADVLTVGQEVDAKIIEIDTDKKRVSLSMRALLSADEQKKEHVSEEAAEETVEE</sequence>
<comment type="function">
    <text evidence="8">Catalyzes the conversion of 1-hydroxy-2-methyl-2-(E)-butenyl 4-diphosphate (HMBPP) into a mixture of isopentenyl diphosphate (IPP) and dimethylallyl diphosphate (DMAPP). Acts in the terminal step of the DOXP/MEP pathway for isoprenoid precursor biosynthesis.</text>
</comment>